<organism evidence="1">
    <name type="scientific">Ciceribacter selenitireducens ATCC BAA-1503</name>
    <dbReference type="NCBI Taxonomy" id="1336235"/>
    <lineage>
        <taxon>Bacteria</taxon>
        <taxon>Pseudomonadati</taxon>
        <taxon>Pseudomonadota</taxon>
        <taxon>Alphaproteobacteria</taxon>
        <taxon>Hyphomicrobiales</taxon>
        <taxon>Rhizobiaceae</taxon>
        <taxon>Ciceribacter</taxon>
    </lineage>
</organism>
<sequence length="42" mass="4680">MRATRTATQVFRSARNSAIDDMRDPLEQVSGCDEIITLRAAL</sequence>
<dbReference type="AlphaFoldDB" id="A0A380TMK8"/>
<gene>
    <name evidence="1" type="ORF">RHIZ70P_30</name>
</gene>
<accession>A0A380TMK8</accession>
<geneLocation type="plasmid" evidence="1">
    <name>1</name>
</geneLocation>
<keyword evidence="1" id="KW-0614">Plasmid</keyword>
<protein>
    <submittedName>
        <fullName evidence="1">Uncharacterized protein</fullName>
    </submittedName>
</protein>
<reference evidence="1" key="1">
    <citation type="submission" date="2018-07" db="EMBL/GenBank/DDBJ databases">
        <authorList>
            <person name="Quirk P.G."/>
            <person name="Krulwich T.A."/>
        </authorList>
    </citation>
    <scope>NUCLEOTIDE SEQUENCE</scope>
    <source>
        <strain evidence="1">T2.30D-1.1_plasmid</strain>
        <plasmid evidence="1">1</plasmid>
    </source>
</reference>
<proteinExistence type="predicted"/>
<evidence type="ECO:0000313" key="1">
    <source>
        <dbReference type="EMBL" id="SUS16532.1"/>
    </source>
</evidence>
<name>A0A380TMK8_9HYPH</name>
<dbReference type="EMBL" id="LS974446">
    <property type="protein sequence ID" value="SUS16532.1"/>
    <property type="molecule type" value="Genomic_DNA"/>
</dbReference>